<evidence type="ECO:0000256" key="1">
    <source>
        <dbReference type="ARBA" id="ARBA00022679"/>
    </source>
</evidence>
<dbReference type="SUPFAM" id="SSF52540">
    <property type="entry name" value="P-loop containing nucleoside triphosphate hydrolases"/>
    <property type="match status" value="2"/>
</dbReference>
<keyword evidence="6" id="KW-1185">Reference proteome</keyword>
<dbReference type="SMART" id="SM00382">
    <property type="entry name" value="AAA"/>
    <property type="match status" value="2"/>
</dbReference>
<dbReference type="Gene3D" id="3.40.50.620">
    <property type="entry name" value="HUPs"/>
    <property type="match status" value="1"/>
</dbReference>
<evidence type="ECO:0000256" key="2">
    <source>
        <dbReference type="ARBA" id="ARBA00022777"/>
    </source>
</evidence>
<evidence type="ECO:0000313" key="6">
    <source>
        <dbReference type="Proteomes" id="UP001597362"/>
    </source>
</evidence>
<name>A0ABW4YG03_9BACL</name>
<dbReference type="Gene3D" id="3.40.50.300">
    <property type="entry name" value="P-loop containing nucleotide triphosphate hydrolases"/>
    <property type="match status" value="2"/>
</dbReference>
<dbReference type="InterPro" id="IPR003852">
    <property type="entry name" value="Sig_transdc_His_kinase_KdpD_N"/>
</dbReference>
<dbReference type="GO" id="GO:0016301">
    <property type="term" value="F:kinase activity"/>
    <property type="evidence" value="ECO:0007669"/>
    <property type="project" value="UniProtKB-KW"/>
</dbReference>
<keyword evidence="3" id="KW-0902">Two-component regulatory system</keyword>
<evidence type="ECO:0000259" key="4">
    <source>
        <dbReference type="SMART" id="SM00382"/>
    </source>
</evidence>
<sequence>MDLFRRKKTEELLQSLAKLRRGKLKIFIGAVSGTGKTYQLLQEAQELKQQNIDVVWAALGRSIEGVALPLQQLEQIAGKEWIDEVQGQQYDLDIAALLHRHPEVVLVDGLAHANQPNEKFAERWEDVLYLLEQGISVITTVNIYELDAVAELAVSWINIVPTAIVPTAILELADDIQLLDGSAETILLRWKENSQQTSREWLEHKKIEKLRELALRLVAEDVNDSLEKFRKQQGLSSVRGISEHILVAVQYYWNSSIHIRRGQQMARRLGGDLSVVHFAVANRKLLKEALAFKKSTLALVQKLEATFEEVVVASPRRLAEEFVQYAQARHITRIVIGHSKRSSWKEKITGTLATRLMKRMTGSDIDLYIVADRSEAGERILPTRRQPVKAQSFRRLSELEVKKEALKLHKGRLKIYVGAAPGVGKTFAMLREGNRLLQQGIQVAIGLLETHGRKETYDQIEKLTIIPRRKEQYHGIQLEELDVAAIIANNPEVVLIDELAHANMPFSHHKKRYEDILQLIDAGISVITTINIQHIESLHDAVERLTGVDVRETVPDYILQLADEIELIDIPPKKLQERMRNGKIYEQHKVEQALYHFFRLENLIALRELALREVADDVDERLEGWERTEATAAEWKGEETIVVGVTMSAEAEWLIRRGFRIAHRLKADWFVVYMNDGNRRKQTTQVEQTKRCEQLAAMTKRLGGHFVVVNMKLQKEKVLLLLEKANEVTATQMIIGQMNSALLRPLLQHARHMDILVVAQSNYRLC</sequence>
<dbReference type="PANTHER" id="PTHR45569">
    <property type="entry name" value="SENSOR PROTEIN KDPD"/>
    <property type="match status" value="1"/>
</dbReference>
<feature type="domain" description="AAA+ ATPase" evidence="4">
    <location>
        <begin position="411"/>
        <end position="552"/>
    </location>
</feature>
<dbReference type="Proteomes" id="UP001597362">
    <property type="component" value="Unassembled WGS sequence"/>
</dbReference>
<evidence type="ECO:0000313" key="5">
    <source>
        <dbReference type="EMBL" id="MFD2114527.1"/>
    </source>
</evidence>
<organism evidence="5 6">
    <name type="scientific">Paenibacillus yanchengensis</name>
    <dbReference type="NCBI Taxonomy" id="2035833"/>
    <lineage>
        <taxon>Bacteria</taxon>
        <taxon>Bacillati</taxon>
        <taxon>Bacillota</taxon>
        <taxon>Bacilli</taxon>
        <taxon>Bacillales</taxon>
        <taxon>Paenibacillaceae</taxon>
        <taxon>Paenibacillus</taxon>
    </lineage>
</organism>
<dbReference type="EMBL" id="JBHUHO010000006">
    <property type="protein sequence ID" value="MFD2114527.1"/>
    <property type="molecule type" value="Genomic_DNA"/>
</dbReference>
<gene>
    <name evidence="5" type="ORF">ACFSJH_02050</name>
</gene>
<dbReference type="InterPro" id="IPR014729">
    <property type="entry name" value="Rossmann-like_a/b/a_fold"/>
</dbReference>
<comment type="caution">
    <text evidence="5">The sequence shown here is derived from an EMBL/GenBank/DDBJ whole genome shotgun (WGS) entry which is preliminary data.</text>
</comment>
<evidence type="ECO:0000256" key="3">
    <source>
        <dbReference type="ARBA" id="ARBA00023012"/>
    </source>
</evidence>
<dbReference type="InterPro" id="IPR027417">
    <property type="entry name" value="P-loop_NTPase"/>
</dbReference>
<dbReference type="InterPro" id="IPR052023">
    <property type="entry name" value="Histidine_kinase_KdpD"/>
</dbReference>
<dbReference type="InterPro" id="IPR003593">
    <property type="entry name" value="AAA+_ATPase"/>
</dbReference>
<dbReference type="RefSeq" id="WP_377769535.1">
    <property type="nucleotide sequence ID" value="NZ_JBHUHO010000006.1"/>
</dbReference>
<dbReference type="SUPFAM" id="SSF52402">
    <property type="entry name" value="Adenine nucleotide alpha hydrolases-like"/>
    <property type="match status" value="1"/>
</dbReference>
<feature type="domain" description="AAA+ ATPase" evidence="4">
    <location>
        <begin position="21"/>
        <end position="170"/>
    </location>
</feature>
<dbReference type="Pfam" id="PF02702">
    <property type="entry name" value="KdpD"/>
    <property type="match status" value="2"/>
</dbReference>
<protein>
    <submittedName>
        <fullName evidence="5">Histidine kinase</fullName>
    </submittedName>
</protein>
<accession>A0ABW4YG03</accession>
<proteinExistence type="predicted"/>
<keyword evidence="2 5" id="KW-0418">Kinase</keyword>
<keyword evidence="1" id="KW-0808">Transferase</keyword>
<reference evidence="6" key="1">
    <citation type="journal article" date="2019" name="Int. J. Syst. Evol. Microbiol.">
        <title>The Global Catalogue of Microorganisms (GCM) 10K type strain sequencing project: providing services to taxonomists for standard genome sequencing and annotation.</title>
        <authorList>
            <consortium name="The Broad Institute Genomics Platform"/>
            <consortium name="The Broad Institute Genome Sequencing Center for Infectious Disease"/>
            <person name="Wu L."/>
            <person name="Ma J."/>
        </authorList>
    </citation>
    <scope>NUCLEOTIDE SEQUENCE [LARGE SCALE GENOMIC DNA]</scope>
    <source>
        <strain evidence="6">GH52</strain>
    </source>
</reference>
<dbReference type="PANTHER" id="PTHR45569:SF1">
    <property type="entry name" value="SENSOR PROTEIN KDPD"/>
    <property type="match status" value="1"/>
</dbReference>